<dbReference type="RefSeq" id="WP_190879391.1">
    <property type="nucleotide sequence ID" value="NZ_JACJSK010000027.1"/>
</dbReference>
<gene>
    <name evidence="1" type="ORF">H6G72_18465</name>
</gene>
<comment type="caution">
    <text evidence="1">The sequence shown here is derived from an EMBL/GenBank/DDBJ whole genome shotgun (WGS) entry which is preliminary data.</text>
</comment>
<protein>
    <submittedName>
        <fullName evidence="1">Uncharacterized protein</fullName>
    </submittedName>
</protein>
<accession>A0ABR8EH60</accession>
<reference evidence="1 2" key="1">
    <citation type="journal article" date="2020" name="ISME J.">
        <title>Comparative genomics reveals insights into cyanobacterial evolution and habitat adaptation.</title>
        <authorList>
            <person name="Chen M.Y."/>
            <person name="Teng W.K."/>
            <person name="Zhao L."/>
            <person name="Hu C.X."/>
            <person name="Zhou Y.K."/>
            <person name="Han B.P."/>
            <person name="Song L.R."/>
            <person name="Shu W.S."/>
        </authorList>
    </citation>
    <scope>NUCLEOTIDE SEQUENCE [LARGE SCALE GENOMIC DNA]</scope>
    <source>
        <strain evidence="1 2">FACHB-1370</strain>
    </source>
</reference>
<dbReference type="Proteomes" id="UP000641954">
    <property type="component" value="Unassembled WGS sequence"/>
</dbReference>
<evidence type="ECO:0000313" key="1">
    <source>
        <dbReference type="EMBL" id="MBD2545782.1"/>
    </source>
</evidence>
<proteinExistence type="predicted"/>
<name>A0ABR8EH60_9CYAN</name>
<keyword evidence="2" id="KW-1185">Reference proteome</keyword>
<sequence length="68" mass="8051">MRFRNRVSFWQQPLTLITTTETRFLFSTTETRFLSPTQKPGFFLGVQKPGFFLATTVNRNYHHRNPVS</sequence>
<dbReference type="EMBL" id="JACJSK010000027">
    <property type="protein sequence ID" value="MBD2545782.1"/>
    <property type="molecule type" value="Genomic_DNA"/>
</dbReference>
<organism evidence="1 2">
    <name type="scientific">Planktothricoides raciborskii FACHB-1370</name>
    <dbReference type="NCBI Taxonomy" id="2949576"/>
    <lineage>
        <taxon>Bacteria</taxon>
        <taxon>Bacillati</taxon>
        <taxon>Cyanobacteriota</taxon>
        <taxon>Cyanophyceae</taxon>
        <taxon>Oscillatoriophycideae</taxon>
        <taxon>Oscillatoriales</taxon>
        <taxon>Oscillatoriaceae</taxon>
        <taxon>Planktothricoides</taxon>
    </lineage>
</organism>
<evidence type="ECO:0000313" key="2">
    <source>
        <dbReference type="Proteomes" id="UP000641954"/>
    </source>
</evidence>